<organism evidence="4 5">
    <name type="scientific">Malassezia restricta (strain ATCC 96810 / NBRC 103918 / CBS 7877)</name>
    <name type="common">Seborrheic dermatitis infection agent</name>
    <dbReference type="NCBI Taxonomy" id="425264"/>
    <lineage>
        <taxon>Eukaryota</taxon>
        <taxon>Fungi</taxon>
        <taxon>Dikarya</taxon>
        <taxon>Basidiomycota</taxon>
        <taxon>Ustilaginomycotina</taxon>
        <taxon>Malasseziomycetes</taxon>
        <taxon>Malasseziales</taxon>
        <taxon>Malasseziaceae</taxon>
        <taxon>Malassezia</taxon>
    </lineage>
</organism>
<dbReference type="Gene3D" id="3.40.30.10">
    <property type="entry name" value="Glutaredoxin"/>
    <property type="match status" value="1"/>
</dbReference>
<dbReference type="Proteomes" id="UP000269793">
    <property type="component" value="Chromosome II"/>
</dbReference>
<dbReference type="InterPro" id="IPR012336">
    <property type="entry name" value="Thioredoxin-like_fold"/>
</dbReference>
<gene>
    <name evidence="4" type="ORF">DNF11_1416</name>
</gene>
<dbReference type="Pfam" id="PF13905">
    <property type="entry name" value="Thioredoxin_8"/>
    <property type="match status" value="1"/>
</dbReference>
<dbReference type="OrthoDB" id="409136at2759"/>
<feature type="region of interest" description="Disordered" evidence="1">
    <location>
        <begin position="20"/>
        <end position="49"/>
    </location>
</feature>
<feature type="domain" description="Thioredoxin-like fold" evidence="3">
    <location>
        <begin position="78"/>
        <end position="144"/>
    </location>
</feature>
<proteinExistence type="predicted"/>
<feature type="transmembrane region" description="Helical" evidence="2">
    <location>
        <begin position="250"/>
        <end position="270"/>
    </location>
</feature>
<accession>A0A3G2S3M5</accession>
<evidence type="ECO:0000259" key="3">
    <source>
        <dbReference type="Pfam" id="PF13905"/>
    </source>
</evidence>
<dbReference type="AlphaFoldDB" id="A0A3G2S3M5"/>
<sequence length="288" mass="32781">MASLRARNVAFDLQDTHASGSAAAAPHAAPKSVLKQKQNATLPPPARYRHPDPLLRRLRMIDGHGQGVDLKQAFRDTKLVVFYFGSHWNATDGRGCQQLVSNLCRQYPHEVKVVYVSVDTDARHYKAATRNRPWLSLEWHDGSSIDPDKEEEEEDALPEQFLLADDADPDDSVVQSDAAGTSYVRPFSRVHMAYKFDVLMTPTLVVYHVPSRRVLDKNVRLQRLRSERLHQSVSVWLRGETSPPINWIDVMYMTPWTFISAALLLLYLGLRLVLGDQISLSHIWKQFT</sequence>
<feature type="compositionally biased region" description="Low complexity" evidence="1">
    <location>
        <begin position="20"/>
        <end position="30"/>
    </location>
</feature>
<keyword evidence="2" id="KW-1133">Transmembrane helix</keyword>
<dbReference type="EMBL" id="CP033149">
    <property type="protein sequence ID" value="AYO42366.1"/>
    <property type="molecule type" value="Genomic_DNA"/>
</dbReference>
<protein>
    <recommendedName>
        <fullName evidence="3">Thioredoxin-like fold domain-containing protein</fullName>
    </recommendedName>
</protein>
<evidence type="ECO:0000313" key="5">
    <source>
        <dbReference type="Proteomes" id="UP000269793"/>
    </source>
</evidence>
<keyword evidence="2" id="KW-0472">Membrane</keyword>
<dbReference type="VEuPathDB" id="FungiDB:DNF11_1416"/>
<reference evidence="4 5" key="1">
    <citation type="submission" date="2018-10" db="EMBL/GenBank/DDBJ databases">
        <title>Complete genome sequence of Malassezia restricta CBS 7877.</title>
        <authorList>
            <person name="Morand S.C."/>
            <person name="Bertignac M."/>
            <person name="Iltis A."/>
            <person name="Kolder I."/>
            <person name="Pirovano W."/>
            <person name="Jourdain R."/>
            <person name="Clavaud C."/>
        </authorList>
    </citation>
    <scope>NUCLEOTIDE SEQUENCE [LARGE SCALE GENOMIC DNA]</scope>
    <source>
        <strain evidence="4 5">CBS 7877</strain>
    </source>
</reference>
<evidence type="ECO:0000313" key="4">
    <source>
        <dbReference type="EMBL" id="AYO42366.1"/>
    </source>
</evidence>
<name>A0A3G2S3M5_MALR7</name>
<evidence type="ECO:0000256" key="1">
    <source>
        <dbReference type="SAM" id="MobiDB-lite"/>
    </source>
</evidence>
<evidence type="ECO:0000256" key="2">
    <source>
        <dbReference type="SAM" id="Phobius"/>
    </source>
</evidence>
<keyword evidence="2" id="KW-0812">Transmembrane</keyword>
<keyword evidence="5" id="KW-1185">Reference proteome</keyword>